<evidence type="ECO:0000313" key="1">
    <source>
        <dbReference type="EMBL" id="OJT02128.1"/>
    </source>
</evidence>
<dbReference type="EMBL" id="MNAD01001700">
    <property type="protein sequence ID" value="OJT02128.1"/>
    <property type="molecule type" value="Genomic_DNA"/>
</dbReference>
<accession>A0A1M2V3H1</accession>
<gene>
    <name evidence="1" type="ORF">TRAPUB_7423</name>
</gene>
<comment type="caution">
    <text evidence="1">The sequence shown here is derived from an EMBL/GenBank/DDBJ whole genome shotgun (WGS) entry which is preliminary data.</text>
</comment>
<dbReference type="OrthoDB" id="3270220at2759"/>
<proteinExistence type="predicted"/>
<reference evidence="1 2" key="1">
    <citation type="submission" date="2016-10" db="EMBL/GenBank/DDBJ databases">
        <title>Genome sequence of the basidiomycete white-rot fungus Trametes pubescens.</title>
        <authorList>
            <person name="Makela M.R."/>
            <person name="Granchi Z."/>
            <person name="Peng M."/>
            <person name="De Vries R.P."/>
            <person name="Grigoriev I."/>
            <person name="Riley R."/>
            <person name="Hilden K."/>
        </authorList>
    </citation>
    <scope>NUCLEOTIDE SEQUENCE [LARGE SCALE GENOMIC DNA]</scope>
    <source>
        <strain evidence="1 2">FBCC735</strain>
    </source>
</reference>
<sequence length="440" mass="50138">MRAFHKIEEVYAAGYYNGIMVPMPLVDSSGNRIIKTPPPPPFGLELDYLPNVRAVTFLMCPGGVPWYAFTKCLEYPNVTSISIDKDSAWLCTPSPPTPSDLSPTSLGCRLTEFIYTPCQWRETQSRLRKTNIQPAYAYEMSYLHALVLAMSDTAESLALPVETAPLSEMANKDWPRLHTLSLTGRYTHPDQCRAISLLLLRMPNLRSLSIKVMQSEEIRRPLLLKGLAETSFHLRSLTVAYPNPEDPIFSCIGDGLTSLSLRDSPRHYFALRYGYRYLPAIFPILSASECLAILKRVSAPRLTVLELVYQADSTEDELLQYLPKAFPLLQELELHRYKANLRDTIPYLHIAHTLMLNKYLRALYLNVDIKERAYRYGDPDADMGKARSKRGLELVRVLQRGTYFEYVALPLHTHSAGIWILFRPAWSPDRTVDRDSPYGM</sequence>
<organism evidence="1 2">
    <name type="scientific">Trametes pubescens</name>
    <name type="common">White-rot fungus</name>
    <dbReference type="NCBI Taxonomy" id="154538"/>
    <lineage>
        <taxon>Eukaryota</taxon>
        <taxon>Fungi</taxon>
        <taxon>Dikarya</taxon>
        <taxon>Basidiomycota</taxon>
        <taxon>Agaricomycotina</taxon>
        <taxon>Agaricomycetes</taxon>
        <taxon>Polyporales</taxon>
        <taxon>Polyporaceae</taxon>
        <taxon>Trametes</taxon>
    </lineage>
</organism>
<evidence type="ECO:0000313" key="2">
    <source>
        <dbReference type="Proteomes" id="UP000184267"/>
    </source>
</evidence>
<dbReference type="InterPro" id="IPR032675">
    <property type="entry name" value="LRR_dom_sf"/>
</dbReference>
<dbReference type="AlphaFoldDB" id="A0A1M2V3H1"/>
<protein>
    <recommendedName>
        <fullName evidence="3">F-box domain-containing protein</fullName>
    </recommendedName>
</protein>
<dbReference type="SUPFAM" id="SSF52047">
    <property type="entry name" value="RNI-like"/>
    <property type="match status" value="1"/>
</dbReference>
<dbReference type="Gene3D" id="3.80.10.10">
    <property type="entry name" value="Ribonuclease Inhibitor"/>
    <property type="match status" value="1"/>
</dbReference>
<evidence type="ECO:0008006" key="3">
    <source>
        <dbReference type="Google" id="ProtNLM"/>
    </source>
</evidence>
<keyword evidence="2" id="KW-1185">Reference proteome</keyword>
<name>A0A1M2V3H1_TRAPU</name>
<dbReference type="Proteomes" id="UP000184267">
    <property type="component" value="Unassembled WGS sequence"/>
</dbReference>
<dbReference type="OMA" id="GIWILFR"/>